<dbReference type="AlphaFoldDB" id="A0ABD6EBP5"/>
<evidence type="ECO:0000256" key="1">
    <source>
        <dbReference type="SAM" id="SignalP"/>
    </source>
</evidence>
<feature type="signal peptide" evidence="1">
    <location>
        <begin position="1"/>
        <end position="16"/>
    </location>
</feature>
<sequence>MFASLLVHFSFDVLIAISVMELYEGETFPVAKRYYTSAEAYRFIESSPRSMNKNFPSAAAGGWFSRCKRMRRKTYLDTFNNDTPIISVEKLAHWMNLHQTTYLLNFDL</sequence>
<protein>
    <submittedName>
        <fullName evidence="2">Uncharacterized protein</fullName>
    </submittedName>
</protein>
<evidence type="ECO:0000313" key="2">
    <source>
        <dbReference type="EMBL" id="MFH4976606.1"/>
    </source>
</evidence>
<keyword evidence="1" id="KW-0732">Signal</keyword>
<keyword evidence="3" id="KW-1185">Reference proteome</keyword>
<dbReference type="Proteomes" id="UP001608902">
    <property type="component" value="Unassembled WGS sequence"/>
</dbReference>
<proteinExistence type="predicted"/>
<accession>A0ABD6EBP5</accession>
<feature type="chain" id="PRO_5044745590" evidence="1">
    <location>
        <begin position="17"/>
        <end position="108"/>
    </location>
</feature>
<dbReference type="EMBL" id="JBGFUD010001674">
    <property type="protein sequence ID" value="MFH4976606.1"/>
    <property type="molecule type" value="Genomic_DNA"/>
</dbReference>
<gene>
    <name evidence="2" type="ORF">AB6A40_003315</name>
</gene>
<reference evidence="2 3" key="1">
    <citation type="submission" date="2024-08" db="EMBL/GenBank/DDBJ databases">
        <title>Gnathostoma spinigerum genome.</title>
        <authorList>
            <person name="Gonzalez-Bertolin B."/>
            <person name="Monzon S."/>
            <person name="Zaballos A."/>
            <person name="Jimenez P."/>
            <person name="Dekumyoy P."/>
            <person name="Varona S."/>
            <person name="Cuesta I."/>
            <person name="Sumanam S."/>
            <person name="Adisakwattana P."/>
            <person name="Gasser R.B."/>
            <person name="Hernandez-Gonzalez A."/>
            <person name="Young N.D."/>
            <person name="Perteguer M.J."/>
        </authorList>
    </citation>
    <scope>NUCLEOTIDE SEQUENCE [LARGE SCALE GENOMIC DNA]</scope>
    <source>
        <strain evidence="2">AL3</strain>
        <tissue evidence="2">Liver</tissue>
    </source>
</reference>
<evidence type="ECO:0000313" key="3">
    <source>
        <dbReference type="Proteomes" id="UP001608902"/>
    </source>
</evidence>
<organism evidence="2 3">
    <name type="scientific">Gnathostoma spinigerum</name>
    <dbReference type="NCBI Taxonomy" id="75299"/>
    <lineage>
        <taxon>Eukaryota</taxon>
        <taxon>Metazoa</taxon>
        <taxon>Ecdysozoa</taxon>
        <taxon>Nematoda</taxon>
        <taxon>Chromadorea</taxon>
        <taxon>Rhabditida</taxon>
        <taxon>Spirurina</taxon>
        <taxon>Gnathostomatomorpha</taxon>
        <taxon>Gnathostomatoidea</taxon>
        <taxon>Gnathostomatidae</taxon>
        <taxon>Gnathostoma</taxon>
    </lineage>
</organism>
<name>A0ABD6EBP5_9BILA</name>
<comment type="caution">
    <text evidence="2">The sequence shown here is derived from an EMBL/GenBank/DDBJ whole genome shotgun (WGS) entry which is preliminary data.</text>
</comment>